<sequence length="254" mass="28071">MADAEDDELFKVIRMAPADLHLPLGEHFLKLQAQVKAMAGERTEERTAMAKERIAMAEERIAMSRENTAKALTVAAMATEKADMAMEKAAMFKELLNAREQLVFVLYAVGVNNGRSFLAYLVSKWRMEQLGGSKRKRLVVLKEGLKGRPNLVTCLQQNVPGWTRADDMTEEKKVEGLAANLDALVTHIWNNTSDDGHSFDPGLGLILRRTARNGDMVAALACLAKSMAVQCRIEEHTEDEEDATIEKGNDAPSA</sequence>
<evidence type="ECO:0000256" key="1">
    <source>
        <dbReference type="SAM" id="MobiDB-lite"/>
    </source>
</evidence>
<name>A0A835VYL9_9CHLO</name>
<keyword evidence="3" id="KW-1185">Reference proteome</keyword>
<organism evidence="2 3">
    <name type="scientific">Chlamydomonas schloesseri</name>
    <dbReference type="NCBI Taxonomy" id="2026947"/>
    <lineage>
        <taxon>Eukaryota</taxon>
        <taxon>Viridiplantae</taxon>
        <taxon>Chlorophyta</taxon>
        <taxon>core chlorophytes</taxon>
        <taxon>Chlorophyceae</taxon>
        <taxon>CS clade</taxon>
        <taxon>Chlamydomonadales</taxon>
        <taxon>Chlamydomonadaceae</taxon>
        <taxon>Chlamydomonas</taxon>
    </lineage>
</organism>
<feature type="region of interest" description="Disordered" evidence="1">
    <location>
        <begin position="235"/>
        <end position="254"/>
    </location>
</feature>
<evidence type="ECO:0000313" key="3">
    <source>
        <dbReference type="Proteomes" id="UP000613740"/>
    </source>
</evidence>
<proteinExistence type="predicted"/>
<dbReference type="AlphaFoldDB" id="A0A835VYL9"/>
<reference evidence="2" key="1">
    <citation type="journal article" date="2020" name="bioRxiv">
        <title>Comparative genomics of Chlamydomonas.</title>
        <authorList>
            <person name="Craig R.J."/>
            <person name="Hasan A.R."/>
            <person name="Ness R.W."/>
            <person name="Keightley P.D."/>
        </authorList>
    </citation>
    <scope>NUCLEOTIDE SEQUENCE</scope>
    <source>
        <strain evidence="2">CCAP 11/173</strain>
    </source>
</reference>
<evidence type="ECO:0000313" key="2">
    <source>
        <dbReference type="EMBL" id="KAG2432730.1"/>
    </source>
</evidence>
<dbReference type="Proteomes" id="UP000613740">
    <property type="component" value="Unassembled WGS sequence"/>
</dbReference>
<dbReference type="OrthoDB" id="541717at2759"/>
<dbReference type="EMBL" id="JAEHOD010000065">
    <property type="protein sequence ID" value="KAG2432730.1"/>
    <property type="molecule type" value="Genomic_DNA"/>
</dbReference>
<gene>
    <name evidence="2" type="ORF">HYH02_012864</name>
</gene>
<protein>
    <submittedName>
        <fullName evidence="2">Uncharacterized protein</fullName>
    </submittedName>
</protein>
<feature type="compositionally biased region" description="Basic and acidic residues" evidence="1">
    <location>
        <begin position="244"/>
        <end position="254"/>
    </location>
</feature>
<comment type="caution">
    <text evidence="2">The sequence shown here is derived from an EMBL/GenBank/DDBJ whole genome shotgun (WGS) entry which is preliminary data.</text>
</comment>
<accession>A0A835VYL9</accession>